<organism evidence="1 2">
    <name type="scientific">Vibrio cholerae</name>
    <dbReference type="NCBI Taxonomy" id="666"/>
    <lineage>
        <taxon>Bacteria</taxon>
        <taxon>Pseudomonadati</taxon>
        <taxon>Pseudomonadota</taxon>
        <taxon>Gammaproteobacteria</taxon>
        <taxon>Vibrionales</taxon>
        <taxon>Vibrionaceae</taxon>
        <taxon>Vibrio</taxon>
    </lineage>
</organism>
<sequence length="73" mass="7972">MHYSVNIDQRGRADGGLQMFSTLVQSVSYVAIAFLSHFGLTQLGFMLAAMVMVAAVFMMVRLNGRMKLSAVLA</sequence>
<accession>A0A655X5S6</accession>
<dbReference type="Proteomes" id="UP000041770">
    <property type="component" value="Unassembled WGS sequence"/>
</dbReference>
<protein>
    <submittedName>
        <fullName evidence="1">Permease of the major facilitator superfamily</fullName>
    </submittedName>
</protein>
<evidence type="ECO:0000313" key="2">
    <source>
        <dbReference type="Proteomes" id="UP000041770"/>
    </source>
</evidence>
<dbReference type="EMBL" id="CWQY01000002">
    <property type="protein sequence ID" value="CSC05607.1"/>
    <property type="molecule type" value="Genomic_DNA"/>
</dbReference>
<gene>
    <name evidence="1" type="ORF">ERS013200_00428</name>
</gene>
<reference evidence="1 2" key="1">
    <citation type="submission" date="2015-07" db="EMBL/GenBank/DDBJ databases">
        <authorList>
            <consortium name="Pathogen Informatics"/>
        </authorList>
    </citation>
    <scope>NUCLEOTIDE SEQUENCE [LARGE SCALE GENOMIC DNA]</scope>
    <source>
        <strain evidence="1 2">A316</strain>
    </source>
</reference>
<dbReference type="AlphaFoldDB" id="A0A655X5S6"/>
<proteinExistence type="predicted"/>
<name>A0A655X5S6_VIBCL</name>
<evidence type="ECO:0000313" key="1">
    <source>
        <dbReference type="EMBL" id="CSC05607.1"/>
    </source>
</evidence>